<name>A0A5C7I4D0_9ROSI</name>
<feature type="region of interest" description="Disordered" evidence="1">
    <location>
        <begin position="21"/>
        <end position="49"/>
    </location>
</feature>
<accession>A0A5C7I4D0</accession>
<feature type="region of interest" description="Disordered" evidence="1">
    <location>
        <begin position="218"/>
        <end position="285"/>
    </location>
</feature>
<evidence type="ECO:0000313" key="3">
    <source>
        <dbReference type="EMBL" id="TXG63858.1"/>
    </source>
</evidence>
<protein>
    <recommendedName>
        <fullName evidence="2">Retrotransposon gag domain-containing protein</fullName>
    </recommendedName>
</protein>
<evidence type="ECO:0000313" key="4">
    <source>
        <dbReference type="Proteomes" id="UP000323000"/>
    </source>
</evidence>
<gene>
    <name evidence="3" type="ORF">EZV62_010852</name>
</gene>
<dbReference type="Proteomes" id="UP000323000">
    <property type="component" value="Chromosome 4"/>
</dbReference>
<feature type="domain" description="Retrotransposon gag" evidence="2">
    <location>
        <begin position="93"/>
        <end position="180"/>
    </location>
</feature>
<evidence type="ECO:0000256" key="1">
    <source>
        <dbReference type="SAM" id="MobiDB-lite"/>
    </source>
</evidence>
<comment type="caution">
    <text evidence="3">The sequence shown here is derived from an EMBL/GenBank/DDBJ whole genome shotgun (WGS) entry which is preliminary data.</text>
</comment>
<keyword evidence="4" id="KW-1185">Reference proteome</keyword>
<dbReference type="OrthoDB" id="1934862at2759"/>
<sequence>MDEDLIVHGVRQNSRQRWLHDEISEDEMDNGSEEDVRLDRRPHGRMPIYGQQREPWRGVAVYEGDRRKERHHSRGPRKSKVYEVARANRVSTACIYLDGKANSWWRWIKAQYEQNGKQMGWMAFERDFLAQWGPLPVVNHHGQLAKLKQEGKVQAHIEEFRRLQILVRGWLEESLLGTFIEEFKPRLAREMKLKRPQRLIEAMKMAEILEDSYYSDKKPFKESSRSKNFKSESNKDSWKGKGAIEDSSKKESKDVFKRESKRACGSNAGRNGTRTIGAGLGSDGEATNDEGELKMAELGENNCEAELSLNAMSGVSKPSTMRLMAWVVGVDVVLCNTWLNSISKVVTDFDAMMMEFKLGGKKIWATLPLKEIKQCEAQMIERLCKGGAQCFAVMNVGDRQDRESEKKNKDELQDKLQRLPEIVHHEAGLMELSGVEWQVWDRIKEAM</sequence>
<feature type="compositionally biased region" description="Acidic residues" evidence="1">
    <location>
        <begin position="23"/>
        <end position="33"/>
    </location>
</feature>
<dbReference type="InterPro" id="IPR005162">
    <property type="entry name" value="Retrotrans_gag_dom"/>
</dbReference>
<organism evidence="3 4">
    <name type="scientific">Acer yangbiense</name>
    <dbReference type="NCBI Taxonomy" id="1000413"/>
    <lineage>
        <taxon>Eukaryota</taxon>
        <taxon>Viridiplantae</taxon>
        <taxon>Streptophyta</taxon>
        <taxon>Embryophyta</taxon>
        <taxon>Tracheophyta</taxon>
        <taxon>Spermatophyta</taxon>
        <taxon>Magnoliopsida</taxon>
        <taxon>eudicotyledons</taxon>
        <taxon>Gunneridae</taxon>
        <taxon>Pentapetalae</taxon>
        <taxon>rosids</taxon>
        <taxon>malvids</taxon>
        <taxon>Sapindales</taxon>
        <taxon>Sapindaceae</taxon>
        <taxon>Hippocastanoideae</taxon>
        <taxon>Acereae</taxon>
        <taxon>Acer</taxon>
    </lineage>
</organism>
<dbReference type="AlphaFoldDB" id="A0A5C7I4D0"/>
<proteinExistence type="predicted"/>
<dbReference type="EMBL" id="VAHF01000004">
    <property type="protein sequence ID" value="TXG63858.1"/>
    <property type="molecule type" value="Genomic_DNA"/>
</dbReference>
<dbReference type="Pfam" id="PF03732">
    <property type="entry name" value="Retrotrans_gag"/>
    <property type="match status" value="1"/>
</dbReference>
<reference evidence="4" key="1">
    <citation type="journal article" date="2019" name="Gigascience">
        <title>De novo genome assembly of the endangered Acer yangbiense, a plant species with extremely small populations endemic to Yunnan Province, China.</title>
        <authorList>
            <person name="Yang J."/>
            <person name="Wariss H.M."/>
            <person name="Tao L."/>
            <person name="Zhang R."/>
            <person name="Yun Q."/>
            <person name="Hollingsworth P."/>
            <person name="Dao Z."/>
            <person name="Luo G."/>
            <person name="Guo H."/>
            <person name="Ma Y."/>
            <person name="Sun W."/>
        </authorList>
    </citation>
    <scope>NUCLEOTIDE SEQUENCE [LARGE SCALE GENOMIC DNA]</scope>
    <source>
        <strain evidence="4">cv. Malutang</strain>
    </source>
</reference>
<feature type="compositionally biased region" description="Basic and acidic residues" evidence="1">
    <location>
        <begin position="218"/>
        <end position="262"/>
    </location>
</feature>
<evidence type="ECO:0000259" key="2">
    <source>
        <dbReference type="Pfam" id="PF03732"/>
    </source>
</evidence>